<name>A0A1H2GN00_9BACT</name>
<protein>
    <submittedName>
        <fullName evidence="6">Dimerisation domain-containing protein</fullName>
    </submittedName>
</protein>
<dbReference type="Proteomes" id="UP000199608">
    <property type="component" value="Unassembled WGS sequence"/>
</dbReference>
<keyword evidence="1" id="KW-0489">Methyltransferase</keyword>
<dbReference type="InterPro" id="IPR029063">
    <property type="entry name" value="SAM-dependent_MTases_sf"/>
</dbReference>
<dbReference type="Gene3D" id="3.40.50.150">
    <property type="entry name" value="Vaccinia Virus protein VP39"/>
    <property type="match status" value="1"/>
</dbReference>
<evidence type="ECO:0000313" key="7">
    <source>
        <dbReference type="Proteomes" id="UP000199608"/>
    </source>
</evidence>
<dbReference type="Gene3D" id="1.10.10.10">
    <property type="entry name" value="Winged helix-like DNA-binding domain superfamily/Winged helix DNA-binding domain"/>
    <property type="match status" value="1"/>
</dbReference>
<keyword evidence="3" id="KW-0949">S-adenosyl-L-methionine</keyword>
<dbReference type="Pfam" id="PF00891">
    <property type="entry name" value="Methyltransf_2"/>
    <property type="match status" value="1"/>
</dbReference>
<dbReference type="SUPFAM" id="SSF46785">
    <property type="entry name" value="Winged helix' DNA-binding domain"/>
    <property type="match status" value="1"/>
</dbReference>
<dbReference type="GO" id="GO:0008171">
    <property type="term" value="F:O-methyltransferase activity"/>
    <property type="evidence" value="ECO:0007669"/>
    <property type="project" value="InterPro"/>
</dbReference>
<proteinExistence type="predicted"/>
<keyword evidence="2" id="KW-0808">Transferase</keyword>
<dbReference type="AlphaFoldDB" id="A0A1H2GN00"/>
<evidence type="ECO:0000259" key="4">
    <source>
        <dbReference type="Pfam" id="PF00891"/>
    </source>
</evidence>
<sequence length="336" mass="37177">MSLPQVNVSPEKLYRMCYASVQSSLLLTGIKLKVFNHLSKPQTADQLARVINGHPKNTMLFLNGLVACDLLLKKRGIYSNTPIAQTFLVEGYSTSLGKGFIHQGSMYGLMPEDLSTLVLNGPPSLENRMDTGEKWGHNATWMANNERSGIAQQMSDIVSALPEFSSFEKMLDLGGGPGIFGIAIVDKHPTMKGTVFDQKPVVEVAKGFIREYGLESRIDVLAGDFNKDSLGKGYDLIWASSTLNFAQNNMEKVMKKIHEALNPKGVFINLSEGLTHEGTKPDFFVFCTLVWAMQNPMRPFDQGVIADAMLNAGFKTVKSRILQTCWGQMDMDIARK</sequence>
<dbReference type="EMBL" id="FNLL01000005">
    <property type="protein sequence ID" value="SDU20915.1"/>
    <property type="molecule type" value="Genomic_DNA"/>
</dbReference>
<dbReference type="SUPFAM" id="SSF53335">
    <property type="entry name" value="S-adenosyl-L-methionine-dependent methyltransferases"/>
    <property type="match status" value="1"/>
</dbReference>
<dbReference type="RefSeq" id="WP_092233676.1">
    <property type="nucleotide sequence ID" value="NZ_FNLL01000005.1"/>
</dbReference>
<evidence type="ECO:0000256" key="2">
    <source>
        <dbReference type="ARBA" id="ARBA00022679"/>
    </source>
</evidence>
<accession>A0A1H2GN00</accession>
<reference evidence="7" key="1">
    <citation type="submission" date="2016-10" db="EMBL/GenBank/DDBJ databases">
        <authorList>
            <person name="Varghese N."/>
            <person name="Submissions S."/>
        </authorList>
    </citation>
    <scope>NUCLEOTIDE SEQUENCE [LARGE SCALE GENOMIC DNA]</scope>
    <source>
        <strain evidence="7">DSM 3384</strain>
    </source>
</reference>
<dbReference type="InterPro" id="IPR016461">
    <property type="entry name" value="COMT-like"/>
</dbReference>
<evidence type="ECO:0000256" key="1">
    <source>
        <dbReference type="ARBA" id="ARBA00022603"/>
    </source>
</evidence>
<evidence type="ECO:0000259" key="5">
    <source>
        <dbReference type="Pfam" id="PF08100"/>
    </source>
</evidence>
<evidence type="ECO:0000313" key="6">
    <source>
        <dbReference type="EMBL" id="SDU20915.1"/>
    </source>
</evidence>
<dbReference type="InterPro" id="IPR036390">
    <property type="entry name" value="WH_DNA-bd_sf"/>
</dbReference>
<dbReference type="InterPro" id="IPR001077">
    <property type="entry name" value="COMT_C"/>
</dbReference>
<dbReference type="Pfam" id="PF08100">
    <property type="entry name" value="Dimerisation"/>
    <property type="match status" value="1"/>
</dbReference>
<dbReference type="PROSITE" id="PS51683">
    <property type="entry name" value="SAM_OMT_II"/>
    <property type="match status" value="1"/>
</dbReference>
<dbReference type="CDD" id="cd02440">
    <property type="entry name" value="AdoMet_MTases"/>
    <property type="match status" value="1"/>
</dbReference>
<dbReference type="PANTHER" id="PTHR11746">
    <property type="entry name" value="O-METHYLTRANSFERASE"/>
    <property type="match status" value="1"/>
</dbReference>
<dbReference type="InterPro" id="IPR036388">
    <property type="entry name" value="WH-like_DNA-bd_sf"/>
</dbReference>
<evidence type="ECO:0000256" key="3">
    <source>
        <dbReference type="ARBA" id="ARBA00022691"/>
    </source>
</evidence>
<feature type="domain" description="O-methyltransferase dimerisation" evidence="5">
    <location>
        <begin position="17"/>
        <end position="89"/>
    </location>
</feature>
<dbReference type="GO" id="GO:0046983">
    <property type="term" value="F:protein dimerization activity"/>
    <property type="evidence" value="ECO:0007669"/>
    <property type="project" value="InterPro"/>
</dbReference>
<keyword evidence="7" id="KW-1185">Reference proteome</keyword>
<feature type="domain" description="O-methyltransferase C-terminal" evidence="4">
    <location>
        <begin position="154"/>
        <end position="268"/>
    </location>
</feature>
<organism evidence="6 7">
    <name type="scientific">Desulfobacula phenolica</name>
    <dbReference type="NCBI Taxonomy" id="90732"/>
    <lineage>
        <taxon>Bacteria</taxon>
        <taxon>Pseudomonadati</taxon>
        <taxon>Thermodesulfobacteriota</taxon>
        <taxon>Desulfobacteria</taxon>
        <taxon>Desulfobacterales</taxon>
        <taxon>Desulfobacteraceae</taxon>
        <taxon>Desulfobacula</taxon>
    </lineage>
</organism>
<gene>
    <name evidence="6" type="ORF">SAMN04487931_105290</name>
</gene>
<dbReference type="InterPro" id="IPR012967">
    <property type="entry name" value="COMT_dimerisation"/>
</dbReference>
<dbReference type="GO" id="GO:0032259">
    <property type="term" value="P:methylation"/>
    <property type="evidence" value="ECO:0007669"/>
    <property type="project" value="UniProtKB-KW"/>
</dbReference>